<dbReference type="AlphaFoldDB" id="A0A645ICD4"/>
<evidence type="ECO:0000256" key="1">
    <source>
        <dbReference type="SAM" id="MobiDB-lite"/>
    </source>
</evidence>
<evidence type="ECO:0000313" key="2">
    <source>
        <dbReference type="EMBL" id="MPN48119.1"/>
    </source>
</evidence>
<organism evidence="2">
    <name type="scientific">bioreactor metagenome</name>
    <dbReference type="NCBI Taxonomy" id="1076179"/>
    <lineage>
        <taxon>unclassified sequences</taxon>
        <taxon>metagenomes</taxon>
        <taxon>ecological metagenomes</taxon>
    </lineage>
</organism>
<comment type="caution">
    <text evidence="2">The sequence shown here is derived from an EMBL/GenBank/DDBJ whole genome shotgun (WGS) entry which is preliminary data.</text>
</comment>
<dbReference type="EMBL" id="VSSQ01110143">
    <property type="protein sequence ID" value="MPN48119.1"/>
    <property type="molecule type" value="Genomic_DNA"/>
</dbReference>
<proteinExistence type="predicted"/>
<protein>
    <submittedName>
        <fullName evidence="2">Uncharacterized protein</fullName>
    </submittedName>
</protein>
<name>A0A645ICD4_9ZZZZ</name>
<sequence>MLPAFLKDHLGVHLSGPGQHDSGAPQLKRGGGPLHAGKGAFLIAQQYPARDHGQRSLGGQLRAVRVAAVEILLSPDGEDDRQRRGLSIGQCQFDWLHDANPPAKTRRRSPRNSPPGR</sequence>
<accession>A0A645ICD4</accession>
<gene>
    <name evidence="2" type="ORF">SDC9_195723</name>
</gene>
<feature type="region of interest" description="Disordered" evidence="1">
    <location>
        <begin position="13"/>
        <end position="33"/>
    </location>
</feature>
<reference evidence="2" key="1">
    <citation type="submission" date="2019-08" db="EMBL/GenBank/DDBJ databases">
        <authorList>
            <person name="Kucharzyk K."/>
            <person name="Murdoch R.W."/>
            <person name="Higgins S."/>
            <person name="Loffler F."/>
        </authorList>
    </citation>
    <scope>NUCLEOTIDE SEQUENCE</scope>
</reference>
<feature type="region of interest" description="Disordered" evidence="1">
    <location>
        <begin position="94"/>
        <end position="117"/>
    </location>
</feature>